<protein>
    <submittedName>
        <fullName evidence="1">Uncharacterized protein</fullName>
    </submittedName>
</protein>
<sequence>MWLAPWFGFLFGYTYPYKSTSTLPSQLGNFLTIPWRRFFTYSEVKCLEAWFQIVMPLYFPAASELPTSPAAFPRGVITHIDQIFLLHYATSGYQLESLPEPLKKAESSSLFQSRSKIAQLVNPDDRLSPVMRLLRSQADFKKFWEQLKTLAMQLNQPLSYLHLFHLGRDIGLYANTSSCPLCQRLFQSDASQTLRTRHIYFECSTSKTIWRASGLSNHPYTRIVIGSVNAASPNIDKFLFYVGRFLRNRRRGEEEAHGLESTGATARLPELSREEIHRNLKYYGQSYGQQF</sequence>
<reference evidence="2" key="1">
    <citation type="submission" date="2019-03" db="EMBL/GenBank/DDBJ databases">
        <title>Snf2 controls pulcherriminic acid biosynthesis and connects pigmentation and antifungal activity of the yeast Metschnikowia pulcherrima.</title>
        <authorList>
            <person name="Gore-Lloyd D."/>
            <person name="Sumann I."/>
            <person name="Brachmann A.O."/>
            <person name="Schneeberger K."/>
            <person name="Ortiz-Merino R.A."/>
            <person name="Moreno-Beltran M."/>
            <person name="Schlaefli M."/>
            <person name="Kirner P."/>
            <person name="Santos Kron A."/>
            <person name="Wolfe K.H."/>
            <person name="Piel J."/>
            <person name="Ahrens C.H."/>
            <person name="Henk D."/>
            <person name="Freimoser F.M."/>
        </authorList>
    </citation>
    <scope>NUCLEOTIDE SEQUENCE [LARGE SCALE GENOMIC DNA]</scope>
    <source>
        <strain evidence="2">APC 1.2</strain>
    </source>
</reference>
<evidence type="ECO:0000313" key="1">
    <source>
        <dbReference type="EMBL" id="QBM89634.1"/>
    </source>
</evidence>
<dbReference type="AlphaFoldDB" id="A0A4P6XUM6"/>
<evidence type="ECO:0000313" key="2">
    <source>
        <dbReference type="Proteomes" id="UP000292447"/>
    </source>
</evidence>
<gene>
    <name evidence="1" type="ORF">METSCH_D07140</name>
</gene>
<name>A0A4P6XUM6_9ASCO</name>
<keyword evidence="2" id="KW-1185">Reference proteome</keyword>
<proteinExistence type="predicted"/>
<accession>A0A4P6XUM6</accession>
<organism evidence="1 2">
    <name type="scientific">Metschnikowia aff. pulcherrima</name>
    <dbReference type="NCBI Taxonomy" id="2163413"/>
    <lineage>
        <taxon>Eukaryota</taxon>
        <taxon>Fungi</taxon>
        <taxon>Dikarya</taxon>
        <taxon>Ascomycota</taxon>
        <taxon>Saccharomycotina</taxon>
        <taxon>Pichiomycetes</taxon>
        <taxon>Metschnikowiaceae</taxon>
        <taxon>Metschnikowia</taxon>
    </lineage>
</organism>
<dbReference type="EMBL" id="CP034459">
    <property type="protein sequence ID" value="QBM89634.1"/>
    <property type="molecule type" value="Genomic_DNA"/>
</dbReference>
<dbReference type="Proteomes" id="UP000292447">
    <property type="component" value="Chromosome IV"/>
</dbReference>